<keyword evidence="2" id="KW-1185">Reference proteome</keyword>
<dbReference type="EMBL" id="JAQJAE010000004">
    <property type="protein sequence ID" value="KAJ5598517.1"/>
    <property type="molecule type" value="Genomic_DNA"/>
</dbReference>
<reference evidence="1" key="2">
    <citation type="submission" date="2023-01" db="EMBL/GenBank/DDBJ databases">
        <authorList>
            <person name="Petersen C."/>
        </authorList>
    </citation>
    <scope>NUCLEOTIDE SEQUENCE</scope>
    <source>
        <strain evidence="1">IBT 12815</strain>
    </source>
</reference>
<evidence type="ECO:0000313" key="2">
    <source>
        <dbReference type="Proteomes" id="UP001213799"/>
    </source>
</evidence>
<reference evidence="1" key="1">
    <citation type="journal article" date="2023" name="IMA Fungus">
        <title>Comparative genomic study of the Penicillium genus elucidates a diverse pangenome and 15 lateral gene transfer events.</title>
        <authorList>
            <person name="Petersen C."/>
            <person name="Sorensen T."/>
            <person name="Nielsen M.R."/>
            <person name="Sondergaard T.E."/>
            <person name="Sorensen J.L."/>
            <person name="Fitzpatrick D.A."/>
            <person name="Frisvad J.C."/>
            <person name="Nielsen K.L."/>
        </authorList>
    </citation>
    <scope>NUCLEOTIDE SEQUENCE</scope>
    <source>
        <strain evidence="1">IBT 12815</strain>
    </source>
</reference>
<protein>
    <submittedName>
        <fullName evidence="1">Uncharacterized protein</fullName>
    </submittedName>
</protein>
<sequence length="8" mass="897">MTSSQMGR</sequence>
<comment type="caution">
    <text evidence="1">The sequence shown here is derived from an EMBL/GenBank/DDBJ whole genome shotgun (WGS) entry which is preliminary data.</text>
</comment>
<dbReference type="Proteomes" id="UP001213799">
    <property type="component" value="Unassembled WGS sequence"/>
</dbReference>
<proteinExistence type="predicted"/>
<organism evidence="1 2">
    <name type="scientific">Penicillium hordei</name>
    <dbReference type="NCBI Taxonomy" id="40994"/>
    <lineage>
        <taxon>Eukaryota</taxon>
        <taxon>Fungi</taxon>
        <taxon>Dikarya</taxon>
        <taxon>Ascomycota</taxon>
        <taxon>Pezizomycotina</taxon>
        <taxon>Eurotiomycetes</taxon>
        <taxon>Eurotiomycetidae</taxon>
        <taxon>Eurotiales</taxon>
        <taxon>Aspergillaceae</taxon>
        <taxon>Penicillium</taxon>
    </lineage>
</organism>
<evidence type="ECO:0000313" key="1">
    <source>
        <dbReference type="EMBL" id="KAJ5598517.1"/>
    </source>
</evidence>
<accession>A0AAD6GZQ9</accession>
<name>A0AAD6GZQ9_9EURO</name>
<gene>
    <name evidence="1" type="ORF">N7537_008601</name>
</gene>